<keyword evidence="2 7" id="KW-0808">Transferase</keyword>
<evidence type="ECO:0000256" key="2">
    <source>
        <dbReference type="ARBA" id="ARBA00022679"/>
    </source>
</evidence>
<evidence type="ECO:0000256" key="9">
    <source>
        <dbReference type="PIRSR" id="PIRSR000706-2"/>
    </source>
</evidence>
<protein>
    <submittedName>
        <fullName evidence="11">Aminoglycoside 3'-phosphotransferase</fullName>
    </submittedName>
</protein>
<dbReference type="PANTHER" id="PTHR21310">
    <property type="entry name" value="AMINOGLYCOSIDE PHOSPHOTRANSFERASE-RELATED-RELATED"/>
    <property type="match status" value="1"/>
</dbReference>
<evidence type="ECO:0000313" key="11">
    <source>
        <dbReference type="EMBL" id="QEV22034.1"/>
    </source>
</evidence>
<dbReference type="InterPro" id="IPR011009">
    <property type="entry name" value="Kinase-like_dom_sf"/>
</dbReference>
<evidence type="ECO:0000256" key="8">
    <source>
        <dbReference type="PIRSR" id="PIRSR000706-1"/>
    </source>
</evidence>
<evidence type="ECO:0000256" key="4">
    <source>
        <dbReference type="ARBA" id="ARBA00022777"/>
    </source>
</evidence>
<keyword evidence="9" id="KW-0479">Metal-binding</keyword>
<name>A0A5J6HT89_STRAD</name>
<reference evidence="11 12" key="1">
    <citation type="submission" date="2017-09" db="EMBL/GenBank/DDBJ databases">
        <authorList>
            <person name="Lee N."/>
            <person name="Cho B.-K."/>
        </authorList>
    </citation>
    <scope>NUCLEOTIDE SEQUENCE [LARGE SCALE GENOMIC DNA]</scope>
    <source>
        <strain evidence="11 12">ATCC 12461</strain>
    </source>
</reference>
<dbReference type="NCBIfam" id="NF033068">
    <property type="entry name" value="APH_3p"/>
    <property type="match status" value="1"/>
</dbReference>
<dbReference type="PROSITE" id="PS00109">
    <property type="entry name" value="PROTEIN_KINASE_TYR"/>
    <property type="match status" value="1"/>
</dbReference>
<dbReference type="GO" id="GO:0046677">
    <property type="term" value="P:response to antibiotic"/>
    <property type="evidence" value="ECO:0007669"/>
    <property type="project" value="UniProtKB-KW"/>
</dbReference>
<dbReference type="PIRSF" id="PIRSF000706">
    <property type="entry name" value="Kanamycin_kin"/>
    <property type="match status" value="1"/>
</dbReference>
<keyword evidence="12" id="KW-1185">Reference proteome</keyword>
<dbReference type="GO" id="GO:0004672">
    <property type="term" value="F:protein kinase activity"/>
    <property type="evidence" value="ECO:0007669"/>
    <property type="project" value="InterPro"/>
</dbReference>
<dbReference type="InterPro" id="IPR051678">
    <property type="entry name" value="AGP_Transferase"/>
</dbReference>
<dbReference type="KEGG" id="salw:CP975_01435"/>
<keyword evidence="3 7" id="KW-0547">Nucleotide-binding</keyword>
<evidence type="ECO:0000256" key="7">
    <source>
        <dbReference type="PIRNR" id="PIRNR000706"/>
    </source>
</evidence>
<dbReference type="PANTHER" id="PTHR21310:SF41">
    <property type="entry name" value="3'-PHOSPHOTRANSFERASE, PUTATIVE-RELATED"/>
    <property type="match status" value="1"/>
</dbReference>
<dbReference type="GO" id="GO:0046872">
    <property type="term" value="F:metal ion binding"/>
    <property type="evidence" value="ECO:0007669"/>
    <property type="project" value="UniProtKB-KW"/>
</dbReference>
<evidence type="ECO:0000256" key="1">
    <source>
        <dbReference type="ARBA" id="ARBA00006219"/>
    </source>
</evidence>
<feature type="binding site" evidence="9">
    <location>
        <position position="210"/>
    </location>
    <ligand>
        <name>Mg(2+)</name>
        <dbReference type="ChEBI" id="CHEBI:18420"/>
    </ligand>
</feature>
<dbReference type="Proteomes" id="UP000326553">
    <property type="component" value="Chromosome"/>
</dbReference>
<feature type="domain" description="Aminoglycoside phosphotransferase" evidence="10">
    <location>
        <begin position="22"/>
        <end position="251"/>
    </location>
</feature>
<keyword evidence="4 7" id="KW-0418">Kinase</keyword>
<dbReference type="Gene3D" id="3.90.1200.10">
    <property type="match status" value="1"/>
</dbReference>
<dbReference type="InterPro" id="IPR024165">
    <property type="entry name" value="Kan/Strep_kinase"/>
</dbReference>
<gene>
    <name evidence="11" type="ORF">CP975_01435</name>
</gene>
<dbReference type="Pfam" id="PF01636">
    <property type="entry name" value="APH"/>
    <property type="match status" value="1"/>
</dbReference>
<comment type="similarity">
    <text evidence="1 7">Belongs to the aminoglycoside phosphotransferase family.</text>
</comment>
<dbReference type="InterPro" id="IPR008266">
    <property type="entry name" value="Tyr_kinase_AS"/>
</dbReference>
<evidence type="ECO:0000256" key="5">
    <source>
        <dbReference type="ARBA" id="ARBA00022840"/>
    </source>
</evidence>
<keyword evidence="6 7" id="KW-0046">Antibiotic resistance</keyword>
<dbReference type="EMBL" id="CP023695">
    <property type="protein sequence ID" value="QEV22034.1"/>
    <property type="molecule type" value="Genomic_DNA"/>
</dbReference>
<sequence length="275" mass="30657">MRIMDSGLRRRYAAYRWTPATDGRSGAEVHRLTVQDGAGPDLYVKVAPATYEGSPLDLSGEADRLTWLAGRGIPVPRLVERGTDGEVAWLVTEALPGRPAAERWPEGQRTAVTEALADITRALHELPSEDCPFDRSLAVTQEQAARSLHEGLVDLDDLDEEREGWSGPQLLDELHRTRPASEDLVVTHGDLTSENVLIDPETCRVTGVIDVIRLGRADRHTDLAVALRELASEEDPWFGPAYARRFLERYLQGATAEAVVDEDRLAYYRLLDEFF</sequence>
<feature type="active site" description="Proton acceptor" evidence="8">
    <location>
        <position position="190"/>
    </location>
</feature>
<dbReference type="InterPro" id="IPR002575">
    <property type="entry name" value="Aminoglycoside_PTrfase"/>
</dbReference>
<keyword evidence="9" id="KW-0460">Magnesium</keyword>
<dbReference type="CDD" id="cd05150">
    <property type="entry name" value="APH"/>
    <property type="match status" value="1"/>
</dbReference>
<evidence type="ECO:0000256" key="6">
    <source>
        <dbReference type="ARBA" id="ARBA00023251"/>
    </source>
</evidence>
<feature type="binding site" evidence="9">
    <location>
        <position position="195"/>
    </location>
    <ligand>
        <name>Mg(2+)</name>
        <dbReference type="ChEBI" id="CHEBI:18420"/>
    </ligand>
</feature>
<accession>A0A5J6HT89</accession>
<evidence type="ECO:0000313" key="12">
    <source>
        <dbReference type="Proteomes" id="UP000326553"/>
    </source>
</evidence>
<dbReference type="OrthoDB" id="3806873at2"/>
<evidence type="ECO:0000259" key="10">
    <source>
        <dbReference type="Pfam" id="PF01636"/>
    </source>
</evidence>
<dbReference type="Gene3D" id="3.30.200.20">
    <property type="entry name" value="Phosphorylase Kinase, domain 1"/>
    <property type="match status" value="1"/>
</dbReference>
<proteinExistence type="inferred from homology"/>
<dbReference type="AlphaFoldDB" id="A0A5J6HT89"/>
<evidence type="ECO:0000256" key="3">
    <source>
        <dbReference type="ARBA" id="ARBA00022741"/>
    </source>
</evidence>
<dbReference type="SUPFAM" id="SSF56112">
    <property type="entry name" value="Protein kinase-like (PK-like)"/>
    <property type="match status" value="1"/>
</dbReference>
<keyword evidence="5 7" id="KW-0067">ATP-binding</keyword>
<dbReference type="GO" id="GO:0005524">
    <property type="term" value="F:ATP binding"/>
    <property type="evidence" value="ECO:0007669"/>
    <property type="project" value="UniProtKB-KW"/>
</dbReference>
<organism evidence="11 12">
    <name type="scientific">Streptomyces alboniger</name>
    <dbReference type="NCBI Taxonomy" id="132473"/>
    <lineage>
        <taxon>Bacteria</taxon>
        <taxon>Bacillati</taxon>
        <taxon>Actinomycetota</taxon>
        <taxon>Actinomycetes</taxon>
        <taxon>Kitasatosporales</taxon>
        <taxon>Streptomycetaceae</taxon>
        <taxon>Streptomyces</taxon>
        <taxon>Streptomyces aurantiacus group</taxon>
    </lineage>
</organism>